<feature type="transmembrane region" description="Helical" evidence="6">
    <location>
        <begin position="380"/>
        <end position="404"/>
    </location>
</feature>
<keyword evidence="4 6" id="KW-1133">Transmembrane helix</keyword>
<feature type="transmembrane region" description="Helical" evidence="6">
    <location>
        <begin position="672"/>
        <end position="696"/>
    </location>
</feature>
<accession>A0AAP2DNR6</accession>
<dbReference type="Pfam" id="PF02687">
    <property type="entry name" value="FtsX"/>
    <property type="match status" value="2"/>
</dbReference>
<evidence type="ECO:0000313" key="8">
    <source>
        <dbReference type="EMBL" id="MBT1699766.1"/>
    </source>
</evidence>
<comment type="caution">
    <text evidence="8">The sequence shown here is derived from an EMBL/GenBank/DDBJ whole genome shotgun (WGS) entry which is preliminary data.</text>
</comment>
<dbReference type="AlphaFoldDB" id="A0AAP2DNR6"/>
<dbReference type="GO" id="GO:0005886">
    <property type="term" value="C:plasma membrane"/>
    <property type="evidence" value="ECO:0007669"/>
    <property type="project" value="UniProtKB-SubCell"/>
</dbReference>
<evidence type="ECO:0000313" key="9">
    <source>
        <dbReference type="Proteomes" id="UP001319200"/>
    </source>
</evidence>
<dbReference type="PANTHER" id="PTHR30572">
    <property type="entry name" value="MEMBRANE COMPONENT OF TRANSPORTER-RELATED"/>
    <property type="match status" value="1"/>
</dbReference>
<reference evidence="8 9" key="1">
    <citation type="submission" date="2021-05" db="EMBL/GenBank/DDBJ databases">
        <title>A Polyphasic approach of four new species of the genus Ohtaekwangia: Ohtaekwangia histidinii sp. nov., Ohtaekwangia cretensis sp. nov., Ohtaekwangia indiensis sp. nov., Ohtaekwangia reichenbachii sp. nov. from diverse environment.</title>
        <authorList>
            <person name="Octaviana S."/>
        </authorList>
    </citation>
    <scope>NUCLEOTIDE SEQUENCE [LARGE SCALE GENOMIC DNA]</scope>
    <source>
        <strain evidence="8 9">PWU4</strain>
    </source>
</reference>
<dbReference type="InterPro" id="IPR050250">
    <property type="entry name" value="Macrolide_Exporter_MacB"/>
</dbReference>
<comment type="subcellular location">
    <subcellularLocation>
        <location evidence="1">Cell membrane</location>
        <topology evidence="1">Multi-pass membrane protein</topology>
    </subcellularLocation>
</comment>
<dbReference type="PANTHER" id="PTHR30572:SF18">
    <property type="entry name" value="ABC-TYPE MACROLIDE FAMILY EXPORT SYSTEM PERMEASE COMPONENT 2"/>
    <property type="match status" value="1"/>
</dbReference>
<dbReference type="Proteomes" id="UP001319200">
    <property type="component" value="Unassembled WGS sequence"/>
</dbReference>
<keyword evidence="2" id="KW-1003">Cell membrane</keyword>
<evidence type="ECO:0000256" key="3">
    <source>
        <dbReference type="ARBA" id="ARBA00022692"/>
    </source>
</evidence>
<evidence type="ECO:0000256" key="4">
    <source>
        <dbReference type="ARBA" id="ARBA00022989"/>
    </source>
</evidence>
<feature type="transmembrane region" description="Helical" evidence="6">
    <location>
        <begin position="758"/>
        <end position="778"/>
    </location>
</feature>
<keyword evidence="3 6" id="KW-0812">Transmembrane</keyword>
<proteinExistence type="predicted"/>
<feature type="transmembrane region" description="Helical" evidence="6">
    <location>
        <begin position="425"/>
        <end position="446"/>
    </location>
</feature>
<protein>
    <submittedName>
        <fullName evidence="8">ABC transporter permease</fullName>
    </submittedName>
</protein>
<sequence>MFKNYFTIGLRNLLKHKGYSFIKIAGLALGLAASMIIYLYVREDLSYDTFHKQYRNIVRVLTIDSAEGVSSKLVGVTQPQLGPVATEELPEVLKSVRFTGGGRYDLSYGDNALKCEAAFRVDPSVFEVFDFKVVDGATTEILDQPGSIAITQSLAKKIFGDENAIGKTVKLNQTTDLHVTAVLADPPKNSHLQFDLLRTLVPGQGEDGLRQSLETWQGIFCFTYLLLDKPADITDLNRKLQSISKKNNAYEFFTPVVQKLEDVHLGSKEILFETNANKSDRLNVYVLSIIATLILVLAAVNFMNLVTARSAGRAKEVGMRKVIGAVRYQLIGQHLTESILVTLIGAVFAFAVVFALVPILNSNYQRFADFNILLEPLSLLMVTAMVLIVGTLAGLYPAFVLSGFKPVLVLKGSFKNSTSGIRLRKALVVLQFTISIALMVGTGIVYQQMNFIYTADLGYSRDQVISVQQSGAAVGRASTLRDELLRNKDIAAVGTSSARIGQQLGRTNIVPEGATSATNIITSIMSADESFIPAMNMEMIAGRNFSLDFDDSLSMIINEEMTRLLKWNDPVGKKISLQSGPNPTDLTAYTVIGVVKDFHFATIRHRLEPMFMLYNQNNPAMSVKVKAGNVKETIAYIEETWKKVNPGSTFEYAFLDEQFANLYRNEQAFASMFTHFTLLAMVIAGLGLFALSAFTAEQRRKEIGIRKVLGASNVTILYKLSSEFIRLIFVAFLMASVAAYFVMSAWLEDFQYSIKLGAGIFIVAGLAAFAIAMITISFQALKAAMGNPVESLRSE</sequence>
<dbReference type="RefSeq" id="WP_254167930.1">
    <property type="nucleotide sequence ID" value="NZ_JAHESF010000029.1"/>
</dbReference>
<dbReference type="GO" id="GO:0022857">
    <property type="term" value="F:transmembrane transporter activity"/>
    <property type="evidence" value="ECO:0007669"/>
    <property type="project" value="TreeGrafter"/>
</dbReference>
<evidence type="ECO:0000256" key="2">
    <source>
        <dbReference type="ARBA" id="ARBA00022475"/>
    </source>
</evidence>
<feature type="domain" description="ABC3 transporter permease C-terminal" evidence="7">
    <location>
        <begin position="676"/>
        <end position="784"/>
    </location>
</feature>
<evidence type="ECO:0000259" key="7">
    <source>
        <dbReference type="Pfam" id="PF02687"/>
    </source>
</evidence>
<gene>
    <name evidence="8" type="ORF">KK083_22960</name>
</gene>
<feature type="transmembrane region" description="Helical" evidence="6">
    <location>
        <begin position="284"/>
        <end position="306"/>
    </location>
</feature>
<evidence type="ECO:0000256" key="1">
    <source>
        <dbReference type="ARBA" id="ARBA00004651"/>
    </source>
</evidence>
<name>A0AAP2DNR6_9BACT</name>
<organism evidence="8 9">
    <name type="scientific">Chryseosolibacter histidini</name>
    <dbReference type="NCBI Taxonomy" id="2782349"/>
    <lineage>
        <taxon>Bacteria</taxon>
        <taxon>Pseudomonadati</taxon>
        <taxon>Bacteroidota</taxon>
        <taxon>Cytophagia</taxon>
        <taxon>Cytophagales</taxon>
        <taxon>Chryseotaleaceae</taxon>
        <taxon>Chryseosolibacter</taxon>
    </lineage>
</organism>
<evidence type="ECO:0000256" key="6">
    <source>
        <dbReference type="SAM" id="Phobius"/>
    </source>
</evidence>
<feature type="transmembrane region" description="Helical" evidence="6">
    <location>
        <begin position="339"/>
        <end position="360"/>
    </location>
</feature>
<dbReference type="EMBL" id="JAHESF010000029">
    <property type="protein sequence ID" value="MBT1699766.1"/>
    <property type="molecule type" value="Genomic_DNA"/>
</dbReference>
<feature type="transmembrane region" description="Helical" evidence="6">
    <location>
        <begin position="724"/>
        <end position="746"/>
    </location>
</feature>
<keyword evidence="5 6" id="KW-0472">Membrane</keyword>
<evidence type="ECO:0000256" key="5">
    <source>
        <dbReference type="ARBA" id="ARBA00023136"/>
    </source>
</evidence>
<feature type="transmembrane region" description="Helical" evidence="6">
    <location>
        <begin position="21"/>
        <end position="41"/>
    </location>
</feature>
<keyword evidence="9" id="KW-1185">Reference proteome</keyword>
<feature type="domain" description="ABC3 transporter permease C-terminal" evidence="7">
    <location>
        <begin position="289"/>
        <end position="403"/>
    </location>
</feature>
<dbReference type="InterPro" id="IPR003838">
    <property type="entry name" value="ABC3_permease_C"/>
</dbReference>